<evidence type="ECO:0008006" key="3">
    <source>
        <dbReference type="Google" id="ProtNLM"/>
    </source>
</evidence>
<reference evidence="2" key="1">
    <citation type="submission" date="2020-02" db="EMBL/GenBank/DDBJ databases">
        <authorList>
            <person name="Meier V. D."/>
        </authorList>
    </citation>
    <scope>NUCLEOTIDE SEQUENCE</scope>
    <source>
        <strain evidence="2">AVDCRST_MAG11</strain>
    </source>
</reference>
<proteinExistence type="predicted"/>
<feature type="region of interest" description="Disordered" evidence="1">
    <location>
        <begin position="251"/>
        <end position="270"/>
    </location>
</feature>
<dbReference type="EMBL" id="CADCTU010000119">
    <property type="protein sequence ID" value="CAA9296902.1"/>
    <property type="molecule type" value="Genomic_DNA"/>
</dbReference>
<evidence type="ECO:0000256" key="1">
    <source>
        <dbReference type="SAM" id="MobiDB-lite"/>
    </source>
</evidence>
<evidence type="ECO:0000313" key="2">
    <source>
        <dbReference type="EMBL" id="CAA9296902.1"/>
    </source>
</evidence>
<protein>
    <recommendedName>
        <fullName evidence="3">DUF3500 domain-containing protein</fullName>
    </recommendedName>
</protein>
<dbReference type="Pfam" id="PF12006">
    <property type="entry name" value="DUF3500"/>
    <property type="match status" value="1"/>
</dbReference>
<name>A0A6J4K7T9_9BACT</name>
<sequence length="371" mass="39937">MRRPPLPRRASRRARGTRTGGIAAAAVLLCGAAAWGGCAGTRVLAEDGASRAGPVEAAAALVASVPDARARHLVRSISDPHRTAWHFVPAPRTGLSIGAMSATQRRSLETLVRSGLSDSGWQRAQAVIAHELVLRELELAAGRADARARRDPALYFATVYGPPQRDSAWGWRFEGHHLSVNATAIGNAPPIVAPLFMGANPARVPSGPQAGKRLFAAEEDLARALLLDLTPAQRAAATLADTTFGEIVTRNDPAVGPLPPRGVPASELSPGQRQRLRALIELYAGRAAPAVAREPLARLERAGFANLRFAWAGSAEPGKRHYYRIHGPTLLIEYDNSQSGANHVHTVWRDLENDFGRDLLRSHYARHVHDR</sequence>
<gene>
    <name evidence="2" type="ORF">AVDCRST_MAG11-553</name>
</gene>
<dbReference type="PANTHER" id="PTHR37489:SF1">
    <property type="entry name" value="DUF3500 DOMAIN-CONTAINING PROTEIN"/>
    <property type="match status" value="1"/>
</dbReference>
<organism evidence="2">
    <name type="scientific">uncultured Gemmatimonadaceae bacterium</name>
    <dbReference type="NCBI Taxonomy" id="246130"/>
    <lineage>
        <taxon>Bacteria</taxon>
        <taxon>Pseudomonadati</taxon>
        <taxon>Gemmatimonadota</taxon>
        <taxon>Gemmatimonadia</taxon>
        <taxon>Gemmatimonadales</taxon>
        <taxon>Gemmatimonadaceae</taxon>
        <taxon>environmental samples</taxon>
    </lineage>
</organism>
<dbReference type="PANTHER" id="PTHR37489">
    <property type="entry name" value="DUF3500 DOMAIN-CONTAINING PROTEIN"/>
    <property type="match status" value="1"/>
</dbReference>
<dbReference type="AlphaFoldDB" id="A0A6J4K7T9"/>
<dbReference type="InterPro" id="IPR021889">
    <property type="entry name" value="DUF3500"/>
</dbReference>
<accession>A0A6J4K7T9</accession>